<protein>
    <submittedName>
        <fullName evidence="1">Uncharacterized protein</fullName>
    </submittedName>
</protein>
<dbReference type="EMBL" id="JAUEPH010000008">
    <property type="protein sequence ID" value="MDN3205759.1"/>
    <property type="molecule type" value="Genomic_DNA"/>
</dbReference>
<name>A0ABT7YGX1_9BACT</name>
<comment type="caution">
    <text evidence="1">The sequence shown here is derived from an EMBL/GenBank/DDBJ whole genome shotgun (WGS) entry which is preliminary data.</text>
</comment>
<accession>A0ABT7YGX1</accession>
<sequence length="246" mass="29346">MNKLHNQISLIDWLPSIENVSMGLPSNGLFFIDPYQSFCKGQWQRASENLDVLNDIYGQVFEEVVIKGKQLVCYWPEFSFSPSESFDLAKVQEEFEVEITFFRKNYTPIDGRLSYEELLNWKEFILTLVQSIAEDIQLNQDLEEVMTLSSQKNQIRIFSTHQSGGTSYCYFLGEKGDFDREELLTELDFFNSFEDLLSRVAKDFHLYDYVSDFHDRKYEKLFYKYLLKNKYSYNFIPFWKRSLNYN</sequence>
<reference evidence="1" key="1">
    <citation type="submission" date="2023-06" db="EMBL/GenBank/DDBJ databases">
        <title>Robiginitalea aurantiacus sp. nov. and Algoriphagus sediminis sp. nov., isolated from coastal sediment.</title>
        <authorList>
            <person name="Zhou Z.Y."/>
            <person name="An J."/>
            <person name="Jia Y.W."/>
            <person name="Du Z.J."/>
        </authorList>
    </citation>
    <scope>NUCLEOTIDE SEQUENCE</scope>
    <source>
        <strain evidence="1">C2-7</strain>
    </source>
</reference>
<evidence type="ECO:0000313" key="2">
    <source>
        <dbReference type="Proteomes" id="UP001171916"/>
    </source>
</evidence>
<keyword evidence="2" id="KW-1185">Reference proteome</keyword>
<evidence type="ECO:0000313" key="1">
    <source>
        <dbReference type="EMBL" id="MDN3205759.1"/>
    </source>
</evidence>
<dbReference type="Proteomes" id="UP001171916">
    <property type="component" value="Unassembled WGS sequence"/>
</dbReference>
<proteinExistence type="predicted"/>
<gene>
    <name evidence="1" type="ORF">QVH07_16480</name>
</gene>
<dbReference type="RefSeq" id="WP_290002613.1">
    <property type="nucleotide sequence ID" value="NZ_JAUEPH010000008.1"/>
</dbReference>
<organism evidence="1 2">
    <name type="scientific">Algoriphagus sediminis</name>
    <dbReference type="NCBI Taxonomy" id="3057113"/>
    <lineage>
        <taxon>Bacteria</taxon>
        <taxon>Pseudomonadati</taxon>
        <taxon>Bacteroidota</taxon>
        <taxon>Cytophagia</taxon>
        <taxon>Cytophagales</taxon>
        <taxon>Cyclobacteriaceae</taxon>
        <taxon>Algoriphagus</taxon>
    </lineage>
</organism>